<dbReference type="AlphaFoldDB" id="A0A2H6D6D2"/>
<accession>A0A2H6D6D2</accession>
<sequence length="334" mass="39254">MKYLQQTWHFLAFLCVYLLFVSYALAFPSDTAWTLLLFSTLVVLLEVFSLIGSLQNLEFKASHYLLAHVDEIVPVEITMNKQPKKLLWLMVCKVSSPQYLEDFTYSFYYGQKKSLQITWQPYTRGIVQKQTMHITASDLFSWLKKESTNSFTVHWLVLPAVHPLGKVAANFFQKQLILNKQNFGEPSFKIKKFRPYQSGDRLNQIDWKLSSKQQELVLREYEQEQPIETIFLFYGKNSASFEAMLSLFYSFWQEFQKDKARFVLLGEQGASSTNLTQEDFSTIQPLNEEVELPDFGKKQIIHFIPEMNQQAEVFSASRWVQVYDYQQLLQQLKE</sequence>
<organism evidence="2 3">
    <name type="scientific">Tetragenococcus halophilus subsp. halophilus</name>
    <dbReference type="NCBI Taxonomy" id="1513897"/>
    <lineage>
        <taxon>Bacteria</taxon>
        <taxon>Bacillati</taxon>
        <taxon>Bacillota</taxon>
        <taxon>Bacilli</taxon>
        <taxon>Lactobacillales</taxon>
        <taxon>Enterococcaceae</taxon>
        <taxon>Tetragenococcus</taxon>
    </lineage>
</organism>
<evidence type="ECO:0000313" key="2">
    <source>
        <dbReference type="EMBL" id="GBD68375.1"/>
    </source>
</evidence>
<evidence type="ECO:0000259" key="1">
    <source>
        <dbReference type="Pfam" id="PF01882"/>
    </source>
</evidence>
<evidence type="ECO:0000313" key="3">
    <source>
        <dbReference type="Proteomes" id="UP000236214"/>
    </source>
</evidence>
<reference evidence="2 3" key="1">
    <citation type="submission" date="2016-05" db="EMBL/GenBank/DDBJ databases">
        <title>Whole genome sequencing of Tetragenococcus halophilus subsp. halophilus NISL 7118.</title>
        <authorList>
            <person name="Shiwa Y."/>
            <person name="Nishimura I."/>
            <person name="Yoshikawa H."/>
            <person name="Koyama Y."/>
            <person name="Oguma T."/>
        </authorList>
    </citation>
    <scope>NUCLEOTIDE SEQUENCE [LARGE SCALE GENOMIC DNA]</scope>
    <source>
        <strain evidence="2 3">NISL 7118</strain>
    </source>
</reference>
<dbReference type="EMBL" id="BDEC01000044">
    <property type="protein sequence ID" value="GBD68375.1"/>
    <property type="molecule type" value="Genomic_DNA"/>
</dbReference>
<dbReference type="Proteomes" id="UP000236214">
    <property type="component" value="Unassembled WGS sequence"/>
</dbReference>
<dbReference type="Pfam" id="PF01882">
    <property type="entry name" value="DUF58"/>
    <property type="match status" value="1"/>
</dbReference>
<protein>
    <recommendedName>
        <fullName evidence="1">DUF58 domain-containing protein</fullName>
    </recommendedName>
</protein>
<dbReference type="InterPro" id="IPR002881">
    <property type="entry name" value="DUF58"/>
</dbReference>
<gene>
    <name evidence="2" type="ORF">TEHN7118_1181</name>
</gene>
<name>A0A2H6D6D2_TETHA</name>
<dbReference type="GeneID" id="64055085"/>
<comment type="caution">
    <text evidence="2">The sequence shown here is derived from an EMBL/GenBank/DDBJ whole genome shotgun (WGS) entry which is preliminary data.</text>
</comment>
<dbReference type="PANTHER" id="PTHR34351">
    <property type="entry name" value="SLR1927 PROTEIN-RELATED"/>
    <property type="match status" value="1"/>
</dbReference>
<dbReference type="PANTHER" id="PTHR34351:SF2">
    <property type="entry name" value="DUF58 DOMAIN-CONTAINING PROTEIN"/>
    <property type="match status" value="1"/>
</dbReference>
<feature type="domain" description="DUF58" evidence="1">
    <location>
        <begin position="193"/>
        <end position="241"/>
    </location>
</feature>
<dbReference type="RefSeq" id="WP_014125761.1">
    <property type="nucleotide sequence ID" value="NZ_BAABQP010000046.1"/>
</dbReference>
<keyword evidence="3" id="KW-1185">Reference proteome</keyword>
<proteinExistence type="predicted"/>